<dbReference type="RefSeq" id="WP_112294590.1">
    <property type="nucleotide sequence ID" value="NZ_CBCSBS010000001.1"/>
</dbReference>
<evidence type="ECO:0000313" key="1">
    <source>
        <dbReference type="EMBL" id="AWW49660.1"/>
    </source>
</evidence>
<sequence>MKITVYRYKVYDYQHDDYAYIPPHYATRKYIEQLEGTTIIEYDHLEVDESDLDALGRIIVKEG</sequence>
<name>A0A2Z4JS90_9BURK</name>
<dbReference type="Proteomes" id="UP000248592">
    <property type="component" value="Chromosome"/>
</dbReference>
<protein>
    <submittedName>
        <fullName evidence="1">Uncharacterized protein</fullName>
    </submittedName>
</protein>
<gene>
    <name evidence="1" type="ORF">Pas1_04245</name>
</gene>
<dbReference type="AlphaFoldDB" id="A0A2Z4JS90"/>
<proteinExistence type="predicted"/>
<evidence type="ECO:0000313" key="2">
    <source>
        <dbReference type="Proteomes" id="UP000248592"/>
    </source>
</evidence>
<reference evidence="2" key="1">
    <citation type="submission" date="2018-06" db="EMBL/GenBank/DDBJ databases">
        <title>Description of a new Polynucleobacter species.</title>
        <authorList>
            <person name="Hahn M.W."/>
        </authorList>
    </citation>
    <scope>NUCLEOTIDE SEQUENCE [LARGE SCALE GENOMIC DNA]</scope>
    <source>
        <strain evidence="2">MG-25-Pas1-D2</strain>
    </source>
</reference>
<accession>A0A2Z4JS90</accession>
<organism evidence="1 2">
    <name type="scientific">Polynucleobacter paneuropaeus</name>
    <dbReference type="NCBI Taxonomy" id="2527775"/>
    <lineage>
        <taxon>Bacteria</taxon>
        <taxon>Pseudomonadati</taxon>
        <taxon>Pseudomonadota</taxon>
        <taxon>Betaproteobacteria</taxon>
        <taxon>Burkholderiales</taxon>
        <taxon>Burkholderiaceae</taxon>
        <taxon>Polynucleobacter</taxon>
    </lineage>
</organism>
<dbReference type="EMBL" id="CP030085">
    <property type="protein sequence ID" value="AWW49660.1"/>
    <property type="molecule type" value="Genomic_DNA"/>
</dbReference>